<dbReference type="RefSeq" id="XP_066705618.1">
    <property type="nucleotide sequence ID" value="XM_066836725.1"/>
</dbReference>
<evidence type="ECO:0000313" key="3">
    <source>
        <dbReference type="Proteomes" id="UP001391051"/>
    </source>
</evidence>
<sequence length="315" mass="35290">MSHHHRSPKSDRHSHRGHASKNSGSSKSSGALPCRFLFTVTEVGYAANAVPCYDTLNNQLPPQYYQEFGQRIPGKVFRYNNGDINVAPGFAVSPGRPYYNPDDETPCRPSTIGYYTDRMLNDDGEVVRLTERTWLPLQSYSTATMFNCGPFAPCLFKPGDASDQGDPMAREYAFRMMHFTNEGGVSRVSTNGGIRKVAGNNPTWVGSLVPETYNDRKTGQTSTGLGGEFCLLIAFMALTQPRGQCDRPFIEARWDRNRWTGRRNPTGWTYDTDEPRGVVVEIALEKPDDNGKMLTGSNWHEIENLEWFGIAVKEL</sequence>
<feature type="compositionally biased region" description="Basic residues" evidence="1">
    <location>
        <begin position="1"/>
        <end position="19"/>
    </location>
</feature>
<feature type="compositionally biased region" description="Low complexity" evidence="1">
    <location>
        <begin position="20"/>
        <end position="29"/>
    </location>
</feature>
<gene>
    <name evidence="2" type="ORF">PG986_000503</name>
</gene>
<reference evidence="2 3" key="1">
    <citation type="submission" date="2023-01" db="EMBL/GenBank/DDBJ databases">
        <title>Analysis of 21 Apiospora genomes using comparative genomics revels a genus with tremendous synthesis potential of carbohydrate active enzymes and secondary metabolites.</title>
        <authorList>
            <person name="Sorensen T."/>
        </authorList>
    </citation>
    <scope>NUCLEOTIDE SEQUENCE [LARGE SCALE GENOMIC DNA]</scope>
    <source>
        <strain evidence="2 3">CBS 24483</strain>
    </source>
</reference>
<organism evidence="2 3">
    <name type="scientific">Apiospora aurea</name>
    <dbReference type="NCBI Taxonomy" id="335848"/>
    <lineage>
        <taxon>Eukaryota</taxon>
        <taxon>Fungi</taxon>
        <taxon>Dikarya</taxon>
        <taxon>Ascomycota</taxon>
        <taxon>Pezizomycotina</taxon>
        <taxon>Sordariomycetes</taxon>
        <taxon>Xylariomycetidae</taxon>
        <taxon>Amphisphaeriales</taxon>
        <taxon>Apiosporaceae</taxon>
        <taxon>Apiospora</taxon>
    </lineage>
</organism>
<comment type="caution">
    <text evidence="2">The sequence shown here is derived from an EMBL/GenBank/DDBJ whole genome shotgun (WGS) entry which is preliminary data.</text>
</comment>
<dbReference type="Proteomes" id="UP001391051">
    <property type="component" value="Unassembled WGS sequence"/>
</dbReference>
<evidence type="ECO:0000256" key="1">
    <source>
        <dbReference type="SAM" id="MobiDB-lite"/>
    </source>
</evidence>
<feature type="region of interest" description="Disordered" evidence="1">
    <location>
        <begin position="1"/>
        <end position="29"/>
    </location>
</feature>
<proteinExistence type="predicted"/>
<dbReference type="EMBL" id="JAQQWE010000001">
    <property type="protein sequence ID" value="KAK7966226.1"/>
    <property type="molecule type" value="Genomic_DNA"/>
</dbReference>
<dbReference type="GeneID" id="92069787"/>
<name>A0ABR1QV85_9PEZI</name>
<accession>A0ABR1QV85</accession>
<keyword evidence="3" id="KW-1185">Reference proteome</keyword>
<protein>
    <submittedName>
        <fullName evidence="2">Uncharacterized protein</fullName>
    </submittedName>
</protein>
<evidence type="ECO:0000313" key="2">
    <source>
        <dbReference type="EMBL" id="KAK7966226.1"/>
    </source>
</evidence>